<dbReference type="EMBL" id="CP011034">
    <property type="protein sequence ID" value="ALS32517.1"/>
    <property type="molecule type" value="Genomic_DNA"/>
</dbReference>
<dbReference type="RefSeq" id="WP_058372992.1">
    <property type="nucleotide sequence ID" value="NZ_CP011034.1"/>
</dbReference>
<proteinExistence type="predicted"/>
<dbReference type="Proteomes" id="UP000065261">
    <property type="component" value="Chromosome I"/>
</dbReference>
<evidence type="ECO:0000256" key="1">
    <source>
        <dbReference type="SAM" id="Phobius"/>
    </source>
</evidence>
<keyword evidence="1" id="KW-0472">Membrane</keyword>
<evidence type="ECO:0000313" key="3">
    <source>
        <dbReference type="Proteomes" id="UP000065261"/>
    </source>
</evidence>
<keyword evidence="1" id="KW-1133">Transmembrane helix</keyword>
<dbReference type="AlphaFoldDB" id="A0A0U2VGB2"/>
<gene>
    <name evidence="2" type="ORF">PTRA_a1279</name>
</gene>
<protein>
    <submittedName>
        <fullName evidence="2">Uncharacterized protein</fullName>
    </submittedName>
</protein>
<dbReference type="KEGG" id="ptn:PTRA_a1279"/>
<evidence type="ECO:0000313" key="2">
    <source>
        <dbReference type="EMBL" id="ALS32517.1"/>
    </source>
</evidence>
<name>A0A0U2VGB2_9GAMM</name>
<dbReference type="PATRIC" id="fig|1315283.4.peg.1111"/>
<accession>A0A0U2VGB2</accession>
<reference evidence="2 3" key="1">
    <citation type="submission" date="2015-03" db="EMBL/GenBank/DDBJ databases">
        <authorList>
            <person name="Murphy D."/>
        </authorList>
    </citation>
    <scope>NUCLEOTIDE SEQUENCE [LARGE SCALE GENOMIC DNA]</scope>
    <source>
        <strain evidence="2 3">KMM 520</strain>
    </source>
</reference>
<sequence>MQTPLLISIIAVFISAISAAVTIFNIYRDRAKVISWSEIVYDMSQDPDDPPPVLYIKIVNTGLRPIILTSIKKIAKNSSWGNALRYPDYDQLDVNASDAIRDPETRRSVFSIKNTSVVLKESEYFEVSYGIDDFQHEVRSFFNDELHEAISMQIEDVLGTKIKIKDIKKNIEAMYQYKPNKKINKD</sequence>
<keyword evidence="1" id="KW-0812">Transmembrane</keyword>
<feature type="transmembrane region" description="Helical" evidence="1">
    <location>
        <begin position="6"/>
        <end position="27"/>
    </location>
</feature>
<organism evidence="2">
    <name type="scientific">Pseudoalteromonas translucida KMM 520</name>
    <dbReference type="NCBI Taxonomy" id="1315283"/>
    <lineage>
        <taxon>Bacteria</taxon>
        <taxon>Pseudomonadati</taxon>
        <taxon>Pseudomonadota</taxon>
        <taxon>Gammaproteobacteria</taxon>
        <taxon>Alteromonadales</taxon>
        <taxon>Pseudoalteromonadaceae</taxon>
        <taxon>Pseudoalteromonas</taxon>
    </lineage>
</organism>